<name>A0A2W4SWR4_9GAMM</name>
<dbReference type="Proteomes" id="UP000249396">
    <property type="component" value="Unassembled WGS sequence"/>
</dbReference>
<gene>
    <name evidence="1" type="ORF">DM484_15305</name>
</gene>
<organism evidence="1 2">
    <name type="scientific">Candidatus Methylumidiphilus alinenensis</name>
    <dbReference type="NCBI Taxonomy" id="2202197"/>
    <lineage>
        <taxon>Bacteria</taxon>
        <taxon>Pseudomonadati</taxon>
        <taxon>Pseudomonadota</taxon>
        <taxon>Gammaproteobacteria</taxon>
        <taxon>Methylococcales</taxon>
        <taxon>Candidatus Methylumidiphilus</taxon>
    </lineage>
</organism>
<dbReference type="Pfam" id="PF01724">
    <property type="entry name" value="DUF29"/>
    <property type="match status" value="1"/>
</dbReference>
<sequence length="144" mass="17010">MSIPTLHEADRFAWLEQQTHLLKSGELDGLDITHLIKELESEMGNERRELYRRLRVLVAHLLKWQFQPEGRSNSWKGTIRTQRNDIARLFKETPSLRRFLAEELAEAYPEAMEWAADETGLLDDSFPIECPYTHDEILSRDFWP</sequence>
<accession>A0A2W4SWR4</accession>
<comment type="caution">
    <text evidence="1">The sequence shown here is derived from an EMBL/GenBank/DDBJ whole genome shotgun (WGS) entry which is preliminary data.</text>
</comment>
<dbReference type="InterPro" id="IPR002636">
    <property type="entry name" value="DUF29"/>
</dbReference>
<dbReference type="Gene3D" id="1.20.1220.20">
    <property type="entry name" value="Uncharcterised protein PF01724"/>
    <property type="match status" value="1"/>
</dbReference>
<evidence type="ECO:0000313" key="2">
    <source>
        <dbReference type="Proteomes" id="UP000249396"/>
    </source>
</evidence>
<dbReference type="PANTHER" id="PTHR34235">
    <property type="entry name" value="SLR1203 PROTEIN-RELATED"/>
    <property type="match status" value="1"/>
</dbReference>
<dbReference type="EMBL" id="QJPH01000345">
    <property type="protein sequence ID" value="PZN77064.1"/>
    <property type="molecule type" value="Genomic_DNA"/>
</dbReference>
<reference evidence="1 2" key="1">
    <citation type="journal article" date="2018" name="Aquat. Microb. Ecol.">
        <title>Gammaproteobacterial methanotrophs dominate.</title>
        <authorList>
            <person name="Rissanen A.J."/>
            <person name="Saarenheimo J."/>
            <person name="Tiirola M."/>
            <person name="Peura S."/>
            <person name="Aalto S.L."/>
            <person name="Karvinen A."/>
            <person name="Nykanen H."/>
        </authorList>
    </citation>
    <scope>NUCLEOTIDE SEQUENCE [LARGE SCALE GENOMIC DNA]</scope>
    <source>
        <strain evidence="1">AMbin10</strain>
    </source>
</reference>
<evidence type="ECO:0000313" key="1">
    <source>
        <dbReference type="EMBL" id="PZN77064.1"/>
    </source>
</evidence>
<dbReference type="AlphaFoldDB" id="A0A2W4SWR4"/>
<protein>
    <submittedName>
        <fullName evidence="1">DUF29 domain-containing protein</fullName>
    </submittedName>
</protein>
<proteinExistence type="predicted"/>